<sequence>MSEPSDADVVTVLGEDECWELLRTVQVGRLVVIADGRPDIFPVNYVVGDRKVLFRSGEGSKLAELAVHAEVAFESDLIGEHAAWSVVMHGRARILTHFNEIEAAEELGPTPWVATPKYNFVEITASEITGRRFTLVEH</sequence>
<dbReference type="Pfam" id="PF12900">
    <property type="entry name" value="Pyridox_ox_2"/>
    <property type="match status" value="1"/>
</dbReference>
<dbReference type="Gene3D" id="2.30.110.10">
    <property type="entry name" value="Electron Transport, Fmn-binding Protein, Chain A"/>
    <property type="match status" value="1"/>
</dbReference>
<proteinExistence type="predicted"/>
<organism evidence="1 2">
    <name type="scientific">Rhodococcus zopfii</name>
    <dbReference type="NCBI Taxonomy" id="43772"/>
    <lineage>
        <taxon>Bacteria</taxon>
        <taxon>Bacillati</taxon>
        <taxon>Actinomycetota</taxon>
        <taxon>Actinomycetes</taxon>
        <taxon>Mycobacteriales</taxon>
        <taxon>Nocardiaceae</taxon>
        <taxon>Rhodococcus</taxon>
    </lineage>
</organism>
<reference evidence="1 2" key="1">
    <citation type="submission" date="2019-10" db="EMBL/GenBank/DDBJ databases">
        <title>Draft Genome Assembly of Rhodococcus zopfii DSM44189.</title>
        <authorList>
            <person name="Sutton J.M."/>
            <person name="Akob D.M."/>
            <person name="Bushman T.J."/>
        </authorList>
    </citation>
    <scope>NUCLEOTIDE SEQUENCE [LARGE SCALE GENOMIC DNA]</scope>
    <source>
        <strain evidence="1 2">DSM 44189</strain>
    </source>
</reference>
<evidence type="ECO:0000313" key="1">
    <source>
        <dbReference type="EMBL" id="MDV2477561.1"/>
    </source>
</evidence>
<keyword evidence="2" id="KW-1185">Reference proteome</keyword>
<evidence type="ECO:0000313" key="2">
    <source>
        <dbReference type="Proteomes" id="UP001275440"/>
    </source>
</evidence>
<dbReference type="SUPFAM" id="SSF50475">
    <property type="entry name" value="FMN-binding split barrel"/>
    <property type="match status" value="1"/>
</dbReference>
<dbReference type="Proteomes" id="UP001275440">
    <property type="component" value="Unassembled WGS sequence"/>
</dbReference>
<dbReference type="InterPro" id="IPR012349">
    <property type="entry name" value="Split_barrel_FMN-bd"/>
</dbReference>
<dbReference type="InterPro" id="IPR024747">
    <property type="entry name" value="Pyridox_Oxase-rel"/>
</dbReference>
<name>A0ABU3WU77_9NOCA</name>
<dbReference type="EMBL" id="WBMO01000005">
    <property type="protein sequence ID" value="MDV2477561.1"/>
    <property type="molecule type" value="Genomic_DNA"/>
</dbReference>
<protein>
    <submittedName>
        <fullName evidence="1">Pyridoxamine 5'-phosphate oxidase family protein</fullName>
    </submittedName>
</protein>
<comment type="caution">
    <text evidence="1">The sequence shown here is derived from an EMBL/GenBank/DDBJ whole genome shotgun (WGS) entry which is preliminary data.</text>
</comment>
<dbReference type="RefSeq" id="WP_072815597.1">
    <property type="nucleotide sequence ID" value="NZ_JAHWLX010000036.1"/>
</dbReference>
<gene>
    <name evidence="1" type="ORF">F8M49_23190</name>
</gene>
<accession>A0ABU3WU77</accession>